<comment type="caution">
    <text evidence="1">The sequence shown here is derived from an EMBL/GenBank/DDBJ whole genome shotgun (WGS) entry which is preliminary data.</text>
</comment>
<name>A0ABW5DG15_9HYPH</name>
<evidence type="ECO:0000313" key="1">
    <source>
        <dbReference type="EMBL" id="MFD2258561.1"/>
    </source>
</evidence>
<proteinExistence type="predicted"/>
<keyword evidence="2" id="KW-1185">Reference proteome</keyword>
<dbReference type="Proteomes" id="UP001597373">
    <property type="component" value="Unassembled WGS sequence"/>
</dbReference>
<dbReference type="EMBL" id="JBHUIR010000007">
    <property type="protein sequence ID" value="MFD2258561.1"/>
    <property type="molecule type" value="Genomic_DNA"/>
</dbReference>
<dbReference type="SUPFAM" id="SSF50199">
    <property type="entry name" value="Staphylococcal nuclease"/>
    <property type="match status" value="1"/>
</dbReference>
<accession>A0ABW5DG15</accession>
<protein>
    <submittedName>
        <fullName evidence="1">Uncharacterized protein</fullName>
    </submittedName>
</protein>
<dbReference type="RefSeq" id="WP_345099254.1">
    <property type="nucleotide sequence ID" value="NZ_BAABGS010000034.1"/>
</dbReference>
<gene>
    <name evidence="1" type="ORF">ACFSMZ_02090</name>
</gene>
<sequence length="131" mass="14327">MDRTGACWRPGSPNISGVDAPEIGKAKCNGEEFLGTQAKKRLQELLSLNVRIEASGVKVLRARSRVGAPTPAGEVLVREGYAGVWGPGKGIDWWQVRGKENERLSLICEAEIGKRWEDAPDKNSRSAGDRR</sequence>
<dbReference type="InterPro" id="IPR035437">
    <property type="entry name" value="SNase_OB-fold_sf"/>
</dbReference>
<organism evidence="1 2">
    <name type="scientific">Chelativorans composti</name>
    <dbReference type="NCBI Taxonomy" id="768533"/>
    <lineage>
        <taxon>Bacteria</taxon>
        <taxon>Pseudomonadati</taxon>
        <taxon>Pseudomonadota</taxon>
        <taxon>Alphaproteobacteria</taxon>
        <taxon>Hyphomicrobiales</taxon>
        <taxon>Phyllobacteriaceae</taxon>
        <taxon>Chelativorans</taxon>
    </lineage>
</organism>
<evidence type="ECO:0000313" key="2">
    <source>
        <dbReference type="Proteomes" id="UP001597373"/>
    </source>
</evidence>
<reference evidence="2" key="1">
    <citation type="journal article" date="2019" name="Int. J. Syst. Evol. Microbiol.">
        <title>The Global Catalogue of Microorganisms (GCM) 10K type strain sequencing project: providing services to taxonomists for standard genome sequencing and annotation.</title>
        <authorList>
            <consortium name="The Broad Institute Genomics Platform"/>
            <consortium name="The Broad Institute Genome Sequencing Center for Infectious Disease"/>
            <person name="Wu L."/>
            <person name="Ma J."/>
        </authorList>
    </citation>
    <scope>NUCLEOTIDE SEQUENCE [LARGE SCALE GENOMIC DNA]</scope>
    <source>
        <strain evidence="2">KCTC 23707</strain>
    </source>
</reference>